<evidence type="ECO:0000256" key="13">
    <source>
        <dbReference type="ARBA" id="ARBA00023145"/>
    </source>
</evidence>
<evidence type="ECO:0000256" key="8">
    <source>
        <dbReference type="ARBA" id="ARBA00022729"/>
    </source>
</evidence>
<dbReference type="SUPFAM" id="SSF54897">
    <property type="entry name" value="Protease propeptides/inhibitors"/>
    <property type="match status" value="1"/>
</dbReference>
<feature type="transmembrane region" description="Helical" evidence="16">
    <location>
        <begin position="87"/>
        <end position="110"/>
    </location>
</feature>
<dbReference type="InterPro" id="IPR050819">
    <property type="entry name" value="Tripeptidyl-peptidase_I"/>
</dbReference>
<dbReference type="InterPro" id="IPR030400">
    <property type="entry name" value="Sedolisin_dom"/>
</dbReference>
<gene>
    <name evidence="18" type="ORF">SAMD00023353_4000780</name>
</gene>
<sequence>MAIRVAVAWHGSLSCRRCPVGTEAYDEHTGRSHGSELKPIVRRSSGSTSSPLPLLPVPFSRPSLLLVVVVVVVHIDKQLNRANYNKMVGTTVFSAVLVAAAQVVLATPLARSNYAVKDTHNVPRGWAKGARAPAGQVMQIQIGLKQGNFAELEKQLYEVSDPANPKYGQHLSADEVKDLVKPSKETEDLVLEWLGDYGIVPESYSAAKDWITVSLPISDIERLLDTEYHIFEHKDGAKVARAPSWSLPRHLHGHIDTIQPTNSFFRARTHSSQAFVDSGVISDSSAKHRPTNPQLAAVCNTDSVTPQCFETLYKTKGYNPRATEKNKVAFTNYLGEHPIRSDGELFLEKFRPDSVCVAEAFPQLTLAGGPGDAPLTAAELSSGTSKEANLDFQAIAGINDRTPIISYSTGGSPPFMPSKSTPENSNEPYLVWVNWLLDQKSIPQVISTSYADDEQTVPVSYARRVCQQFAQVGARGTSLLFASGDSGVGPYGECVSNDGKNRDQFLPEFPPSCPYVTAVGATKNFEPEVVAYRPAFVGSDGVSHGNYTSGGGFSNIFDIPSYQRQEVTSYVKGLKGKYSKWYNQNGRAYPDIAAQGLYFAYFWNGTEGVISGTSASTPLTSGIISLVNDALIASGKRPLGFLNPWLYSTGYKGLNDITSGSAVGCGVDGFPAVKGWDPVTGLGTPDFPKLVKLAGGRL</sequence>
<evidence type="ECO:0000313" key="18">
    <source>
        <dbReference type="EMBL" id="GAP89437.2"/>
    </source>
</evidence>
<evidence type="ECO:0000256" key="15">
    <source>
        <dbReference type="PROSITE-ProRule" id="PRU01032"/>
    </source>
</evidence>
<keyword evidence="5" id="KW-0964">Secreted</keyword>
<feature type="transmembrane region" description="Helical" evidence="16">
    <location>
        <begin position="59"/>
        <end position="75"/>
    </location>
</feature>
<dbReference type="FunFam" id="3.40.50.200:FF:000015">
    <property type="entry name" value="Tripeptidyl peptidase A"/>
    <property type="match status" value="1"/>
</dbReference>
<evidence type="ECO:0000313" key="19">
    <source>
        <dbReference type="Proteomes" id="UP000054516"/>
    </source>
</evidence>
<dbReference type="SUPFAM" id="SSF52743">
    <property type="entry name" value="Subtilisin-like"/>
    <property type="match status" value="1"/>
</dbReference>
<feature type="active site" description="Charge relay system" evidence="15">
    <location>
        <position position="614"/>
    </location>
</feature>
<dbReference type="InterPro" id="IPR015366">
    <property type="entry name" value="S53_propep"/>
</dbReference>
<evidence type="ECO:0000256" key="9">
    <source>
        <dbReference type="ARBA" id="ARBA00022801"/>
    </source>
</evidence>
<dbReference type="GO" id="GO:0046872">
    <property type="term" value="F:metal ion binding"/>
    <property type="evidence" value="ECO:0007669"/>
    <property type="project" value="UniProtKB-UniRule"/>
</dbReference>
<keyword evidence="6 15" id="KW-0645">Protease</keyword>
<accession>A0A1W2TM85</accession>
<dbReference type="OrthoDB" id="409122at2759"/>
<dbReference type="InterPro" id="IPR000209">
    <property type="entry name" value="Peptidase_S8/S53_dom"/>
</dbReference>
<dbReference type="CDD" id="cd04056">
    <property type="entry name" value="Peptidases_S53"/>
    <property type="match status" value="1"/>
</dbReference>
<keyword evidence="10 15" id="KW-0720">Serine protease</keyword>
<keyword evidence="14" id="KW-0325">Glycoprotein</keyword>
<dbReference type="InterPro" id="IPR023828">
    <property type="entry name" value="Peptidase_S8_Ser-AS"/>
</dbReference>
<evidence type="ECO:0000256" key="12">
    <source>
        <dbReference type="ARBA" id="ARBA00023026"/>
    </source>
</evidence>
<dbReference type="CDD" id="cd11377">
    <property type="entry name" value="Pro-peptidase_S53"/>
    <property type="match status" value="1"/>
</dbReference>
<dbReference type="GO" id="GO:0008240">
    <property type="term" value="F:tripeptidyl-peptidase activity"/>
    <property type="evidence" value="ECO:0007669"/>
    <property type="project" value="UniProtKB-EC"/>
</dbReference>
<evidence type="ECO:0000256" key="2">
    <source>
        <dbReference type="ARBA" id="ARBA00002451"/>
    </source>
</evidence>
<dbReference type="EC" id="3.4.14.10" evidence="4"/>
<dbReference type="Proteomes" id="UP000054516">
    <property type="component" value="Unassembled WGS sequence"/>
</dbReference>
<keyword evidence="8" id="KW-0732">Signal</keyword>
<dbReference type="EMBL" id="DF977485">
    <property type="protein sequence ID" value="GAP89437.2"/>
    <property type="molecule type" value="Genomic_DNA"/>
</dbReference>
<dbReference type="PROSITE" id="PS51257">
    <property type="entry name" value="PROKAR_LIPOPROTEIN"/>
    <property type="match status" value="1"/>
</dbReference>
<reference evidence="18" key="1">
    <citation type="submission" date="2016-03" db="EMBL/GenBank/DDBJ databases">
        <title>Draft genome sequence of Rosellinia necatrix.</title>
        <authorList>
            <person name="Kanematsu S."/>
        </authorList>
    </citation>
    <scope>NUCLEOTIDE SEQUENCE [LARGE SCALE GENOMIC DNA]</scope>
    <source>
        <strain evidence="18">W97</strain>
    </source>
</reference>
<evidence type="ECO:0000256" key="7">
    <source>
        <dbReference type="ARBA" id="ARBA00022723"/>
    </source>
</evidence>
<dbReference type="PANTHER" id="PTHR14218">
    <property type="entry name" value="PROTEASE S8 TRIPEPTIDYL PEPTIDASE I CLN2"/>
    <property type="match status" value="1"/>
</dbReference>
<evidence type="ECO:0000256" key="4">
    <source>
        <dbReference type="ARBA" id="ARBA00012462"/>
    </source>
</evidence>
<keyword evidence="12" id="KW-0843">Virulence</keyword>
<feature type="active site" description="Charge relay system" evidence="15">
    <location>
        <position position="391"/>
    </location>
</feature>
<feature type="active site" description="Charge relay system" evidence="15">
    <location>
        <position position="387"/>
    </location>
</feature>
<keyword evidence="16" id="KW-0812">Transmembrane</keyword>
<dbReference type="GO" id="GO:0004252">
    <property type="term" value="F:serine-type endopeptidase activity"/>
    <property type="evidence" value="ECO:0007669"/>
    <property type="project" value="UniProtKB-UniRule"/>
</dbReference>
<dbReference type="OMA" id="WFPKLKD"/>
<keyword evidence="7 15" id="KW-0479">Metal-binding</keyword>
<evidence type="ECO:0000256" key="11">
    <source>
        <dbReference type="ARBA" id="ARBA00022837"/>
    </source>
</evidence>
<evidence type="ECO:0000256" key="16">
    <source>
        <dbReference type="SAM" id="Phobius"/>
    </source>
</evidence>
<proteinExistence type="predicted"/>
<comment type="subcellular location">
    <subcellularLocation>
        <location evidence="3">Secreted</location>
        <location evidence="3">Extracellular space</location>
    </subcellularLocation>
</comment>
<keyword evidence="16" id="KW-1133">Transmembrane helix</keyword>
<dbReference type="PANTHER" id="PTHR14218:SF39">
    <property type="entry name" value="PEPTIDASE S53 DOMAIN-CONTAINING PROTEIN"/>
    <property type="match status" value="1"/>
</dbReference>
<dbReference type="Pfam" id="PF00082">
    <property type="entry name" value="Peptidase_S8"/>
    <property type="match status" value="1"/>
</dbReference>
<evidence type="ECO:0000256" key="5">
    <source>
        <dbReference type="ARBA" id="ARBA00022525"/>
    </source>
</evidence>
<dbReference type="PROSITE" id="PS51695">
    <property type="entry name" value="SEDOLISIN"/>
    <property type="match status" value="1"/>
</dbReference>
<dbReference type="AlphaFoldDB" id="A0A1W2TM85"/>
<evidence type="ECO:0000256" key="14">
    <source>
        <dbReference type="ARBA" id="ARBA00023180"/>
    </source>
</evidence>
<keyword evidence="16" id="KW-0472">Membrane</keyword>
<dbReference type="GO" id="GO:0006508">
    <property type="term" value="P:proteolysis"/>
    <property type="evidence" value="ECO:0007669"/>
    <property type="project" value="UniProtKB-KW"/>
</dbReference>
<evidence type="ECO:0000256" key="10">
    <source>
        <dbReference type="ARBA" id="ARBA00022825"/>
    </source>
</evidence>
<dbReference type="Gene3D" id="3.40.50.200">
    <property type="entry name" value="Peptidase S8/S53 domain"/>
    <property type="match status" value="1"/>
</dbReference>
<feature type="binding site" evidence="15">
    <location>
        <position position="657"/>
    </location>
    <ligand>
        <name>Ca(2+)</name>
        <dbReference type="ChEBI" id="CHEBI:29108"/>
    </ligand>
</feature>
<evidence type="ECO:0000259" key="17">
    <source>
        <dbReference type="PROSITE" id="PS51695"/>
    </source>
</evidence>
<protein>
    <recommendedName>
        <fullName evidence="4">tripeptidyl-peptidase II</fullName>
        <ecNumber evidence="4">3.4.14.10</ecNumber>
    </recommendedName>
</protein>
<dbReference type="PROSITE" id="PS00138">
    <property type="entry name" value="SUBTILASE_SER"/>
    <property type="match status" value="1"/>
</dbReference>
<dbReference type="GO" id="GO:0005576">
    <property type="term" value="C:extracellular region"/>
    <property type="evidence" value="ECO:0007669"/>
    <property type="project" value="UniProtKB-SubCell"/>
</dbReference>
<evidence type="ECO:0000256" key="3">
    <source>
        <dbReference type="ARBA" id="ARBA00004239"/>
    </source>
</evidence>
<comment type="cofactor">
    <cofactor evidence="15">
        <name>Ca(2+)</name>
        <dbReference type="ChEBI" id="CHEBI:29108"/>
    </cofactor>
    <text evidence="15">Binds 1 Ca(2+) ion per subunit.</text>
</comment>
<dbReference type="SMART" id="SM00944">
    <property type="entry name" value="Pro-kuma_activ"/>
    <property type="match status" value="1"/>
</dbReference>
<organism evidence="18">
    <name type="scientific">Rosellinia necatrix</name>
    <name type="common">White root-rot fungus</name>
    <dbReference type="NCBI Taxonomy" id="77044"/>
    <lineage>
        <taxon>Eukaryota</taxon>
        <taxon>Fungi</taxon>
        <taxon>Dikarya</taxon>
        <taxon>Ascomycota</taxon>
        <taxon>Pezizomycotina</taxon>
        <taxon>Sordariomycetes</taxon>
        <taxon>Xylariomycetidae</taxon>
        <taxon>Xylariales</taxon>
        <taxon>Xylariaceae</taxon>
        <taxon>Rosellinia</taxon>
    </lineage>
</organism>
<evidence type="ECO:0000256" key="1">
    <source>
        <dbReference type="ARBA" id="ARBA00001910"/>
    </source>
</evidence>
<feature type="binding site" evidence="15">
    <location>
        <position position="675"/>
    </location>
    <ligand>
        <name>Ca(2+)</name>
        <dbReference type="ChEBI" id="CHEBI:29108"/>
    </ligand>
</feature>
<evidence type="ECO:0000256" key="6">
    <source>
        <dbReference type="ARBA" id="ARBA00022670"/>
    </source>
</evidence>
<keyword evidence="9 15" id="KW-0378">Hydrolase</keyword>
<comment type="catalytic activity">
    <reaction evidence="1">
        <text>Release of an N-terminal tripeptide from a polypeptide.</text>
        <dbReference type="EC" id="3.4.14.10"/>
    </reaction>
</comment>
<keyword evidence="19" id="KW-1185">Reference proteome</keyword>
<dbReference type="STRING" id="77044.A0A1W2TM85"/>
<keyword evidence="13" id="KW-0865">Zymogen</keyword>
<dbReference type="Pfam" id="PF09286">
    <property type="entry name" value="Pro-kuma_activ"/>
    <property type="match status" value="1"/>
</dbReference>
<feature type="domain" description="Peptidase S53" evidence="17">
    <location>
        <begin position="303"/>
        <end position="697"/>
    </location>
</feature>
<feature type="binding site" evidence="15">
    <location>
        <position position="677"/>
    </location>
    <ligand>
        <name>Ca(2+)</name>
        <dbReference type="ChEBI" id="CHEBI:29108"/>
    </ligand>
</feature>
<feature type="binding site" evidence="15">
    <location>
        <position position="656"/>
    </location>
    <ligand>
        <name>Ca(2+)</name>
        <dbReference type="ChEBI" id="CHEBI:29108"/>
    </ligand>
</feature>
<comment type="function">
    <text evidence="2">Secreted tripeptidyl-peptidase which degrades proteins at acidic pHs and is involved in virulence.</text>
</comment>
<dbReference type="InterPro" id="IPR036852">
    <property type="entry name" value="Peptidase_S8/S53_dom_sf"/>
</dbReference>
<name>A0A1W2TM85_ROSNE</name>
<keyword evidence="11 15" id="KW-0106">Calcium</keyword>